<organism evidence="6 7">
    <name type="scientific">Chlamydomonas eustigma</name>
    <dbReference type="NCBI Taxonomy" id="1157962"/>
    <lineage>
        <taxon>Eukaryota</taxon>
        <taxon>Viridiplantae</taxon>
        <taxon>Chlorophyta</taxon>
        <taxon>core chlorophytes</taxon>
        <taxon>Chlorophyceae</taxon>
        <taxon>CS clade</taxon>
        <taxon>Chlamydomonadales</taxon>
        <taxon>Chlamydomonadaceae</taxon>
        <taxon>Chlamydomonas</taxon>
    </lineage>
</organism>
<evidence type="ECO:0000256" key="2">
    <source>
        <dbReference type="ARBA" id="ARBA00022801"/>
    </source>
</evidence>
<evidence type="ECO:0000256" key="4">
    <source>
        <dbReference type="SAM" id="MobiDB-lite"/>
    </source>
</evidence>
<comment type="caution">
    <text evidence="6">The sequence shown here is derived from an EMBL/GenBank/DDBJ whole genome shotgun (WGS) entry which is preliminary data.</text>
</comment>
<sequence>MYSQGLVFVPLSQPYLHEYGDDWVNSSPRRLYDKAMHLLMQRPQQQIVVLTQVLSDDVNSGYQQFQNLQVLRVNGVDVLNLAHLGQLIWGSKPSGHAAPNESQQHLSSLSTTLNDASQSTSSAPNNGDASHMASKVSGTQGYRRGDDFLRFELEDERIMVVDRKLAEAAASAISARYRIPSMMSSDILGDVPTVPLSDEQSMA</sequence>
<keyword evidence="7" id="KW-1185">Reference proteome</keyword>
<keyword evidence="2" id="KW-0378">Hydrolase</keyword>
<proteinExistence type="predicted"/>
<dbReference type="Gene3D" id="3.20.190.20">
    <property type="match status" value="1"/>
</dbReference>
<dbReference type="PANTHER" id="PTHR45980">
    <property type="match status" value="1"/>
</dbReference>
<gene>
    <name evidence="6" type="ORF">CEUSTIGMA_g8594.t1</name>
</gene>
<evidence type="ECO:0000259" key="5">
    <source>
        <dbReference type="Pfam" id="PF17815"/>
    </source>
</evidence>
<dbReference type="AlphaFoldDB" id="A0A250XDP2"/>
<feature type="domain" description="Protease Do-like PDZ" evidence="5">
    <location>
        <begin position="5"/>
        <end position="186"/>
    </location>
</feature>
<accession>A0A250XDP2</accession>
<dbReference type="InterPro" id="IPR046449">
    <property type="entry name" value="DEGP_PDZ_sf"/>
</dbReference>
<dbReference type="InterPro" id="IPR041517">
    <property type="entry name" value="DEGP_PDZ"/>
</dbReference>
<dbReference type="EMBL" id="BEGY01000061">
    <property type="protein sequence ID" value="GAX81161.1"/>
    <property type="molecule type" value="Genomic_DNA"/>
</dbReference>
<reference evidence="6 7" key="1">
    <citation type="submission" date="2017-08" db="EMBL/GenBank/DDBJ databases">
        <title>Acidophilic green algal genome provides insights into adaptation to an acidic environment.</title>
        <authorList>
            <person name="Hirooka S."/>
            <person name="Hirose Y."/>
            <person name="Kanesaki Y."/>
            <person name="Higuchi S."/>
            <person name="Fujiwara T."/>
            <person name="Onuma R."/>
            <person name="Era A."/>
            <person name="Ohbayashi R."/>
            <person name="Uzuka A."/>
            <person name="Nozaki H."/>
            <person name="Yoshikawa H."/>
            <person name="Miyagishima S.Y."/>
        </authorList>
    </citation>
    <scope>NUCLEOTIDE SEQUENCE [LARGE SCALE GENOMIC DNA]</scope>
    <source>
        <strain evidence="6 7">NIES-2499</strain>
    </source>
</reference>
<evidence type="ECO:0000256" key="3">
    <source>
        <dbReference type="ARBA" id="ARBA00022825"/>
    </source>
</evidence>
<name>A0A250XDP2_9CHLO</name>
<evidence type="ECO:0000256" key="1">
    <source>
        <dbReference type="ARBA" id="ARBA00022670"/>
    </source>
</evidence>
<keyword evidence="1" id="KW-0645">Protease</keyword>
<dbReference type="STRING" id="1157962.A0A250XDP2"/>
<dbReference type="OrthoDB" id="4217619at2759"/>
<dbReference type="PANTHER" id="PTHR45980:SF9">
    <property type="entry name" value="PROTEASE DO-LIKE 10, MITOCHONDRIAL-RELATED"/>
    <property type="match status" value="1"/>
</dbReference>
<evidence type="ECO:0000313" key="7">
    <source>
        <dbReference type="Proteomes" id="UP000232323"/>
    </source>
</evidence>
<evidence type="ECO:0000313" key="6">
    <source>
        <dbReference type="EMBL" id="GAX81161.1"/>
    </source>
</evidence>
<keyword evidence="3" id="KW-0720">Serine protease</keyword>
<feature type="compositionally biased region" description="Polar residues" evidence="4">
    <location>
        <begin position="114"/>
        <end position="128"/>
    </location>
</feature>
<dbReference type="Proteomes" id="UP000232323">
    <property type="component" value="Unassembled WGS sequence"/>
</dbReference>
<dbReference type="GO" id="GO:0006508">
    <property type="term" value="P:proteolysis"/>
    <property type="evidence" value="ECO:0007669"/>
    <property type="project" value="UniProtKB-KW"/>
</dbReference>
<dbReference type="Pfam" id="PF17815">
    <property type="entry name" value="PDZ_3"/>
    <property type="match status" value="1"/>
</dbReference>
<dbReference type="GO" id="GO:0004252">
    <property type="term" value="F:serine-type endopeptidase activity"/>
    <property type="evidence" value="ECO:0007669"/>
    <property type="project" value="TreeGrafter"/>
</dbReference>
<protein>
    <recommendedName>
        <fullName evidence="5">Protease Do-like PDZ domain-containing protein</fullName>
    </recommendedName>
</protein>
<feature type="region of interest" description="Disordered" evidence="4">
    <location>
        <begin position="94"/>
        <end position="138"/>
    </location>
</feature>